<feature type="compositionally biased region" description="Basic and acidic residues" evidence="4">
    <location>
        <begin position="19"/>
        <end position="29"/>
    </location>
</feature>
<dbReference type="AlphaFoldDB" id="S3CSN6"/>
<evidence type="ECO:0000313" key="7">
    <source>
        <dbReference type="Proteomes" id="UP000016923"/>
    </source>
</evidence>
<evidence type="ECO:0000256" key="4">
    <source>
        <dbReference type="SAM" id="MobiDB-lite"/>
    </source>
</evidence>
<dbReference type="SMART" id="SM00544">
    <property type="entry name" value="MA3"/>
    <property type="match status" value="1"/>
</dbReference>
<feature type="compositionally biased region" description="Acidic residues" evidence="4">
    <location>
        <begin position="796"/>
        <end position="807"/>
    </location>
</feature>
<dbReference type="eggNOG" id="KOG2141">
    <property type="taxonomic scope" value="Eukaryota"/>
</dbReference>
<feature type="compositionally biased region" description="Basic and acidic residues" evidence="4">
    <location>
        <begin position="300"/>
        <end position="316"/>
    </location>
</feature>
<dbReference type="Pfam" id="PF02847">
    <property type="entry name" value="MA3"/>
    <property type="match status" value="1"/>
</dbReference>
<dbReference type="OrthoDB" id="361797at2759"/>
<comment type="similarity">
    <text evidence="2">Belongs to the CWC22 family.</text>
</comment>
<dbReference type="GO" id="GO:0042274">
    <property type="term" value="P:ribosomal small subunit biogenesis"/>
    <property type="evidence" value="ECO:0007669"/>
    <property type="project" value="TreeGrafter"/>
</dbReference>
<dbReference type="GO" id="GO:0003723">
    <property type="term" value="F:RNA binding"/>
    <property type="evidence" value="ECO:0007669"/>
    <property type="project" value="InterPro"/>
</dbReference>
<protein>
    <submittedName>
        <fullName evidence="6">Nuclear protein</fullName>
    </submittedName>
</protein>
<accession>S3CSN6</accession>
<dbReference type="HOGENOM" id="CLU_006786_2_1_1"/>
<feature type="compositionally biased region" description="Acidic residues" evidence="4">
    <location>
        <begin position="100"/>
        <end position="163"/>
    </location>
</feature>
<gene>
    <name evidence="6" type="ORF">F503_01933</name>
</gene>
<evidence type="ECO:0000259" key="5">
    <source>
        <dbReference type="PROSITE" id="PS51366"/>
    </source>
</evidence>
<evidence type="ECO:0000313" key="6">
    <source>
        <dbReference type="EMBL" id="EPE03675.1"/>
    </source>
</evidence>
<feature type="compositionally biased region" description="Low complexity" evidence="4">
    <location>
        <begin position="49"/>
        <end position="64"/>
    </location>
</feature>
<organism evidence="6 7">
    <name type="scientific">Ophiostoma piceae (strain UAMH 11346)</name>
    <name type="common">Sap stain fungus</name>
    <dbReference type="NCBI Taxonomy" id="1262450"/>
    <lineage>
        <taxon>Eukaryota</taxon>
        <taxon>Fungi</taxon>
        <taxon>Dikarya</taxon>
        <taxon>Ascomycota</taxon>
        <taxon>Pezizomycotina</taxon>
        <taxon>Sordariomycetes</taxon>
        <taxon>Sordariomycetidae</taxon>
        <taxon>Ophiostomatales</taxon>
        <taxon>Ophiostomataceae</taxon>
        <taxon>Ophiostoma</taxon>
    </lineage>
</organism>
<feature type="compositionally biased region" description="Basic and acidic residues" evidence="4">
    <location>
        <begin position="36"/>
        <end position="46"/>
    </location>
</feature>
<dbReference type="Gene3D" id="1.25.40.180">
    <property type="match status" value="1"/>
</dbReference>
<dbReference type="GO" id="GO:0005730">
    <property type="term" value="C:nucleolus"/>
    <property type="evidence" value="ECO:0007669"/>
    <property type="project" value="UniProtKB-SubCell"/>
</dbReference>
<dbReference type="PANTHER" id="PTHR18034:SF4">
    <property type="entry name" value="NUCLEOLAR MIF4G DOMAIN-CONTAINING PROTEIN 1"/>
    <property type="match status" value="1"/>
</dbReference>
<feature type="compositionally biased region" description="Low complexity" evidence="4">
    <location>
        <begin position="249"/>
        <end position="262"/>
    </location>
</feature>
<dbReference type="InterPro" id="IPR016024">
    <property type="entry name" value="ARM-type_fold"/>
</dbReference>
<feature type="compositionally biased region" description="Acidic residues" evidence="4">
    <location>
        <begin position="263"/>
        <end position="299"/>
    </location>
</feature>
<dbReference type="Proteomes" id="UP000016923">
    <property type="component" value="Unassembled WGS sequence"/>
</dbReference>
<dbReference type="EMBL" id="KE148166">
    <property type="protein sequence ID" value="EPE03675.1"/>
    <property type="molecule type" value="Genomic_DNA"/>
</dbReference>
<comment type="subcellular location">
    <subcellularLocation>
        <location evidence="1">Nucleus</location>
        <location evidence="1">Nucleolus</location>
    </subcellularLocation>
</comment>
<keyword evidence="3" id="KW-0539">Nucleus</keyword>
<proteinExistence type="inferred from homology"/>
<feature type="domain" description="MI" evidence="5">
    <location>
        <begin position="705"/>
        <end position="850"/>
    </location>
</feature>
<dbReference type="PROSITE" id="PS51366">
    <property type="entry name" value="MI"/>
    <property type="match status" value="1"/>
</dbReference>
<dbReference type="SMART" id="SM00543">
    <property type="entry name" value="MIF4G"/>
    <property type="match status" value="1"/>
</dbReference>
<reference evidence="6 7" key="1">
    <citation type="journal article" date="2013" name="BMC Genomics">
        <title>The genome and transcriptome of the pine saprophyte Ophiostoma piceae, and a comparison with the bark beetle-associated pine pathogen Grosmannia clavigera.</title>
        <authorList>
            <person name="Haridas S."/>
            <person name="Wang Y."/>
            <person name="Lim L."/>
            <person name="Massoumi Alamouti S."/>
            <person name="Jackman S."/>
            <person name="Docking R."/>
            <person name="Robertson G."/>
            <person name="Birol I."/>
            <person name="Bohlmann J."/>
            <person name="Breuil C."/>
        </authorList>
    </citation>
    <scope>NUCLEOTIDE SEQUENCE [LARGE SCALE GENOMIC DNA]</scope>
    <source>
        <strain evidence="6 7">UAMH 11346</strain>
    </source>
</reference>
<dbReference type="InterPro" id="IPR003890">
    <property type="entry name" value="MIF4G-like_typ-3"/>
</dbReference>
<dbReference type="VEuPathDB" id="FungiDB:F503_01933"/>
<keyword evidence="7" id="KW-1185">Reference proteome</keyword>
<dbReference type="SUPFAM" id="SSF48371">
    <property type="entry name" value="ARM repeat"/>
    <property type="match status" value="1"/>
</dbReference>
<dbReference type="InterPro" id="IPR050781">
    <property type="entry name" value="CWC22_splicing_factor"/>
</dbReference>
<sequence>MAPKNTGPLLSAGFLKHLGVEAKDSEGRNRRTGVQNRKEQCKEARSKTQPQRQPARPQQHRPVQIKQRGPQPQHAAKSAGTPTNGLPKGKSAPMRVVNPELEDDSLDSDDFDDDIDMPSDGEDLDEDDEDDEDDDDDDDMEDEDGFDDDDDEDEDEDEEEDGDIPAAPAPKLTGRMRERLDQDDAEIAELERKLGMKGRKNLPQSFKDDGLGEILESLGGGDGGSEKTAKKSKRKAEADEWLQAKRQKALGLEQKQKQAQQEGADDDSEDDDEDVDMDDGSEDDFSGFENSDEEASDFDEASHKKSKKEEPKRQRENPYVAPVSATTPQKYVPPALRRAMAHGTDSESEAVSRVRRQAHHLIARLSDANMLTILGEVEKLYLENPRQYVTDAVTDKLLEQIQVDGALSSNVTVLIAGFATSVYMVKGTDFGAHFIQQNATAFKQHYDNLLKAEAEQAARDPDHLNAWAPTSKIAINLFSLMAELYNFRMIGPNLIYDYIRMLLSSLTETNTELLLRVFETSGTRLRQDDPRSLKDIVSMIQPAVIKAGGEKTLSVRTRHMIERITDIKKSDKKKQRDAESSGFGHAERIRKLLGNLPTSRKLEAAGPLRVSLSDIEQSDKLGKWWLVGASWAGRDAPPANQDGTRTTEEAMSGSKDKDSKVRTTKSKSSRSKEDSDDDVLGSWGNDIADVEELDLLAREQGMNTDARRSIFVALLSAADSKDAHARLMRLRLNKHERREIANVLIRCAGSEQTYNRYYALVARQVCISDYRMVWVFQASMWKLFRRAGEQMFGEVPDSDDEADDNDDLNGNSATGDDATSLRRIVNTAKLYGYLIASGTMSLDSLKCLSLIRLQAKIRMFVEVLLITLFEEVQKAAKAGGSDASTMIKKRFHMSKERDDLRRGLQYFIDKVVRKSTIVEKPQQKSIAKACDRAQKALQEAQE</sequence>
<name>S3CSN6_OPHP1</name>
<dbReference type="STRING" id="1262450.S3CSN6"/>
<evidence type="ECO:0000256" key="2">
    <source>
        <dbReference type="ARBA" id="ARBA00006856"/>
    </source>
</evidence>
<evidence type="ECO:0000256" key="1">
    <source>
        <dbReference type="ARBA" id="ARBA00004604"/>
    </source>
</evidence>
<evidence type="ECO:0000256" key="3">
    <source>
        <dbReference type="ARBA" id="ARBA00023242"/>
    </source>
</evidence>
<dbReference type="PANTHER" id="PTHR18034">
    <property type="entry name" value="CELL CYCLE CONTROL PROTEIN CWF22-RELATED"/>
    <property type="match status" value="1"/>
</dbReference>
<dbReference type="Pfam" id="PF02854">
    <property type="entry name" value="MIF4G"/>
    <property type="match status" value="1"/>
</dbReference>
<feature type="region of interest" description="Disordered" evidence="4">
    <location>
        <begin position="635"/>
        <end position="678"/>
    </location>
</feature>
<dbReference type="InterPro" id="IPR003891">
    <property type="entry name" value="Initiation_fac_eIF4g_MI"/>
</dbReference>
<dbReference type="OMA" id="FMVDILN"/>
<feature type="region of interest" description="Disordered" evidence="4">
    <location>
        <begin position="19"/>
        <end position="327"/>
    </location>
</feature>
<feature type="region of interest" description="Disordered" evidence="4">
    <location>
        <begin position="795"/>
        <end position="814"/>
    </location>
</feature>